<accession>A0A0M8ZY18</accession>
<dbReference type="EMBL" id="KQ435828">
    <property type="protein sequence ID" value="KOX71913.1"/>
    <property type="molecule type" value="Genomic_DNA"/>
</dbReference>
<evidence type="ECO:0000313" key="2">
    <source>
        <dbReference type="Proteomes" id="UP000053105"/>
    </source>
</evidence>
<reference evidence="1 2" key="1">
    <citation type="submission" date="2015-07" db="EMBL/GenBank/DDBJ databases">
        <title>The genome of Melipona quadrifasciata.</title>
        <authorList>
            <person name="Pan H."/>
            <person name="Kapheim K."/>
        </authorList>
    </citation>
    <scope>NUCLEOTIDE SEQUENCE [LARGE SCALE GENOMIC DNA]</scope>
    <source>
        <strain evidence="1">0111107301</strain>
        <tissue evidence="1">Whole body</tissue>
    </source>
</reference>
<sequence>MKTERVLCVQQGSKGVRGDLKRKLQRKGEEKKESRYPLLMELLLLVEKKSFDRTFVNNGDQRRVVSPCVTVARTPYGSSALLERSAGKTLVKSLDENVQFEDLRELICSGLGFLNYEFQTLSSTNSKWLRDKFARSYRSSTLSKPECGTPLGWVPSSYNNKRLGSKLALQKHRLNKTTNVEDYVSPIESLDGRLDKAVGDLHSVYEQTLPMCYKPYPIIKNDFLKELDQQELNQALIPHEKKLELPLSLAPNEIFLNFVEVTNLYSCQSTTMPVLRLFINYNVHTQASLTDLNVEENSLELGVKEARADALIRHVSIGKVANTEINCRVHWYNKLDVELNIGGFESTTLLSEDVKEFFLNVEFLIDPHKIVICFKLNNI</sequence>
<proteinExistence type="predicted"/>
<evidence type="ECO:0000313" key="1">
    <source>
        <dbReference type="EMBL" id="KOX71913.1"/>
    </source>
</evidence>
<dbReference type="AlphaFoldDB" id="A0A0M8ZY18"/>
<protein>
    <submittedName>
        <fullName evidence="1">Uncharacterized protein</fullName>
    </submittedName>
</protein>
<name>A0A0M8ZY18_9HYME</name>
<keyword evidence="2" id="KW-1185">Reference proteome</keyword>
<gene>
    <name evidence="1" type="ORF">WN51_03058</name>
</gene>
<organism evidence="1 2">
    <name type="scientific">Melipona quadrifasciata</name>
    <dbReference type="NCBI Taxonomy" id="166423"/>
    <lineage>
        <taxon>Eukaryota</taxon>
        <taxon>Metazoa</taxon>
        <taxon>Ecdysozoa</taxon>
        <taxon>Arthropoda</taxon>
        <taxon>Hexapoda</taxon>
        <taxon>Insecta</taxon>
        <taxon>Pterygota</taxon>
        <taxon>Neoptera</taxon>
        <taxon>Endopterygota</taxon>
        <taxon>Hymenoptera</taxon>
        <taxon>Apocrita</taxon>
        <taxon>Aculeata</taxon>
        <taxon>Apoidea</taxon>
        <taxon>Anthophila</taxon>
        <taxon>Apidae</taxon>
        <taxon>Melipona</taxon>
    </lineage>
</organism>
<dbReference type="Proteomes" id="UP000053105">
    <property type="component" value="Unassembled WGS sequence"/>
</dbReference>